<feature type="signal peptide" evidence="3">
    <location>
        <begin position="1"/>
        <end position="33"/>
    </location>
</feature>
<dbReference type="PANTHER" id="PTHR21040:SF8">
    <property type="entry name" value="BCDNA.GH04120"/>
    <property type="match status" value="1"/>
</dbReference>
<dbReference type="Gene3D" id="3.20.20.80">
    <property type="entry name" value="Glycosidases"/>
    <property type="match status" value="1"/>
</dbReference>
<dbReference type="InterPro" id="IPR017853">
    <property type="entry name" value="GH"/>
</dbReference>
<comment type="caution">
    <text evidence="5">The sequence shown here is derived from an EMBL/GenBank/DDBJ whole genome shotgun (WGS) entry which is preliminary data.</text>
</comment>
<evidence type="ECO:0000256" key="1">
    <source>
        <dbReference type="ARBA" id="ARBA00006285"/>
    </source>
</evidence>
<dbReference type="EMBL" id="JAULRT010000052">
    <property type="protein sequence ID" value="MDO3382422.1"/>
    <property type="molecule type" value="Genomic_DNA"/>
</dbReference>
<keyword evidence="3" id="KW-0732">Signal</keyword>
<evidence type="ECO:0000256" key="3">
    <source>
        <dbReference type="SAM" id="SignalP"/>
    </source>
</evidence>
<dbReference type="InterPro" id="IPR038901">
    <property type="entry name" value="HEXDC-like"/>
</dbReference>
<dbReference type="PANTHER" id="PTHR21040">
    <property type="entry name" value="BCDNA.GH04120"/>
    <property type="match status" value="1"/>
</dbReference>
<evidence type="ECO:0000313" key="6">
    <source>
        <dbReference type="Proteomes" id="UP001168380"/>
    </source>
</evidence>
<comment type="similarity">
    <text evidence="1">Belongs to the glycosyl hydrolase 20 family.</text>
</comment>
<proteinExistence type="inferred from homology"/>
<gene>
    <name evidence="5" type="ORF">QWI16_09570</name>
</gene>
<feature type="chain" id="PRO_5046863739" evidence="3">
    <location>
        <begin position="34"/>
        <end position="529"/>
    </location>
</feature>
<keyword evidence="6" id="KW-1185">Reference proteome</keyword>
<dbReference type="Proteomes" id="UP001168380">
    <property type="component" value="Unassembled WGS sequence"/>
</dbReference>
<evidence type="ECO:0000259" key="4">
    <source>
        <dbReference type="Pfam" id="PF00728"/>
    </source>
</evidence>
<dbReference type="RefSeq" id="WP_302712667.1">
    <property type="nucleotide sequence ID" value="NZ_JAULRT010000052.1"/>
</dbReference>
<keyword evidence="2" id="KW-0378">Hydrolase</keyword>
<protein>
    <submittedName>
        <fullName evidence="5">Family 20 glycosylhydrolase</fullName>
    </submittedName>
</protein>
<sequence>MTLFNTLTMAAKARFAFLSLLLMLLGVGATSQADEANIEVVAYHVDLRVQVFPLPVLKQMAAEAKAHGFNTLIMEWEGAYPYKDHAIISNRYAYSREEIKTFIDYAENLGLDVIPLQQTLGHAEYILRNERYAHLRADAKDFSQIDPTLMPEAKALFSELISDMVSMHDSEYIHIGGDETWLLDCNRCRKAWGELSESEGKSKLYVDYIGMIAGIVKTHGKTPLVWADMILEHPEAIAKMPKDIVYIDWNYGWAYDRFGTNPKALKDKHDLEFWGATAIRSWPDDYHVNTWNTHLNNQFDYIPFARQAGFTGMVLTSWSTSGGYGYEWLSSELIDLTPIRQVYPHSYPDNAYRLTINAFMDVLQGKAVTAPDEYAQSHFENRFGFSEQHAKALWKAISDSSMHTTVSHTATPSAASLLEVVSANRKRLEKLTPKTHHGEFKHFVMQMTLREFYLEFKAIEAQAQSSGFDSEARQAAIAHLQALKEKAKTIDNAFNALFGETLYRAELDQLSRYRSAQLEVLLDKLAQSR</sequence>
<dbReference type="InterPro" id="IPR015883">
    <property type="entry name" value="Glyco_hydro_20_cat"/>
</dbReference>
<reference evidence="5" key="1">
    <citation type="submission" date="2023-07" db="EMBL/GenBank/DDBJ databases">
        <title>Gilvimarinus algae sp. nov., isolated from the surface of Kelp.</title>
        <authorList>
            <person name="Sun Y.Y."/>
            <person name="Gong Y."/>
            <person name="Du Z.J."/>
        </authorList>
    </citation>
    <scope>NUCLEOTIDE SEQUENCE</scope>
    <source>
        <strain evidence="5">SDUM040014</strain>
    </source>
</reference>
<dbReference type="Pfam" id="PF00728">
    <property type="entry name" value="Glyco_hydro_20"/>
    <property type="match status" value="1"/>
</dbReference>
<evidence type="ECO:0000313" key="5">
    <source>
        <dbReference type="EMBL" id="MDO3382422.1"/>
    </source>
</evidence>
<dbReference type="SUPFAM" id="SSF51445">
    <property type="entry name" value="(Trans)glycosidases"/>
    <property type="match status" value="1"/>
</dbReference>
<accession>A0ABT8TJA8</accession>
<evidence type="ECO:0000256" key="2">
    <source>
        <dbReference type="ARBA" id="ARBA00022801"/>
    </source>
</evidence>
<feature type="domain" description="Glycoside hydrolase family 20 catalytic" evidence="4">
    <location>
        <begin position="75"/>
        <end position="250"/>
    </location>
</feature>
<organism evidence="5 6">
    <name type="scientific">Gilvimarinus algae</name>
    <dbReference type="NCBI Taxonomy" id="3058037"/>
    <lineage>
        <taxon>Bacteria</taxon>
        <taxon>Pseudomonadati</taxon>
        <taxon>Pseudomonadota</taxon>
        <taxon>Gammaproteobacteria</taxon>
        <taxon>Cellvibrionales</taxon>
        <taxon>Cellvibrionaceae</taxon>
        <taxon>Gilvimarinus</taxon>
    </lineage>
</organism>
<name>A0ABT8TJA8_9GAMM</name>